<evidence type="ECO:0000313" key="2">
    <source>
        <dbReference type="Proteomes" id="UP000789366"/>
    </source>
</evidence>
<gene>
    <name evidence="1" type="ORF">SPELUC_LOCUS2260</name>
</gene>
<reference evidence="1" key="1">
    <citation type="submission" date="2021-06" db="EMBL/GenBank/DDBJ databases">
        <authorList>
            <person name="Kallberg Y."/>
            <person name="Tangrot J."/>
            <person name="Rosling A."/>
        </authorList>
    </citation>
    <scope>NUCLEOTIDE SEQUENCE</scope>
    <source>
        <strain evidence="1">28 12/20/2015</strain>
    </source>
</reference>
<name>A0ACA9KPV5_9GLOM</name>
<sequence>MVHLGTIHLSTIHFGMIHLGTIHLGTIHLNSDKICLESNSGTNHQKHPKQEISQSMYDIIMDWTRYYLSRPTYGSESVSFLVNYGSSLGLVDGPDWT</sequence>
<dbReference type="Proteomes" id="UP000789366">
    <property type="component" value="Unassembled WGS sequence"/>
</dbReference>
<evidence type="ECO:0000313" key="1">
    <source>
        <dbReference type="EMBL" id="CAG8484161.1"/>
    </source>
</evidence>
<protein>
    <submittedName>
        <fullName evidence="1">12058_t:CDS:1</fullName>
    </submittedName>
</protein>
<dbReference type="EMBL" id="CAJVPW010001439">
    <property type="protein sequence ID" value="CAG8484161.1"/>
    <property type="molecule type" value="Genomic_DNA"/>
</dbReference>
<organism evidence="1 2">
    <name type="scientific">Cetraspora pellucida</name>
    <dbReference type="NCBI Taxonomy" id="1433469"/>
    <lineage>
        <taxon>Eukaryota</taxon>
        <taxon>Fungi</taxon>
        <taxon>Fungi incertae sedis</taxon>
        <taxon>Mucoromycota</taxon>
        <taxon>Glomeromycotina</taxon>
        <taxon>Glomeromycetes</taxon>
        <taxon>Diversisporales</taxon>
        <taxon>Gigasporaceae</taxon>
        <taxon>Cetraspora</taxon>
    </lineage>
</organism>
<accession>A0ACA9KPV5</accession>
<comment type="caution">
    <text evidence="1">The sequence shown here is derived from an EMBL/GenBank/DDBJ whole genome shotgun (WGS) entry which is preliminary data.</text>
</comment>
<keyword evidence="2" id="KW-1185">Reference proteome</keyword>
<proteinExistence type="predicted"/>